<gene>
    <name evidence="1" type="ORF">XPG1_3323</name>
</gene>
<protein>
    <submittedName>
        <fullName evidence="1">Putative Complete genome segment 14/17</fullName>
    </submittedName>
</protein>
<dbReference type="OrthoDB" id="1676884at2"/>
<accession>A0A068R7H3</accession>
<proteinExistence type="predicted"/>
<dbReference type="HOGENOM" id="CLU_056930_0_0_6"/>
<dbReference type="AlphaFoldDB" id="A0A068R7H3"/>
<dbReference type="Proteomes" id="UP000032735">
    <property type="component" value="Chromosome"/>
</dbReference>
<dbReference type="PANTHER" id="PTHR39431">
    <property type="entry name" value="FRPA/C-RELATED PROTEIN"/>
    <property type="match status" value="1"/>
</dbReference>
<evidence type="ECO:0000313" key="2">
    <source>
        <dbReference type="Proteomes" id="UP000032735"/>
    </source>
</evidence>
<keyword evidence="2" id="KW-1185">Reference proteome</keyword>
<evidence type="ECO:0000313" key="1">
    <source>
        <dbReference type="EMBL" id="CDG22959.1"/>
    </source>
</evidence>
<reference evidence="1 2" key="1">
    <citation type="submission" date="2013-07" db="EMBL/GenBank/DDBJ databases">
        <authorList>
            <person name="Genoscope - CEA"/>
        </authorList>
    </citation>
    <scope>NUCLEOTIDE SEQUENCE [LARGE SCALE GENOMIC DNA]</scope>
    <source>
        <strain evidence="1 2">G6</strain>
    </source>
</reference>
<dbReference type="STRING" id="1354304.XPG1_3323"/>
<organism evidence="1 2">
    <name type="scientific">Xenorhabdus poinarii G6</name>
    <dbReference type="NCBI Taxonomy" id="1354304"/>
    <lineage>
        <taxon>Bacteria</taxon>
        <taxon>Pseudomonadati</taxon>
        <taxon>Pseudomonadota</taxon>
        <taxon>Gammaproteobacteria</taxon>
        <taxon>Enterobacterales</taxon>
        <taxon>Morganellaceae</taxon>
        <taxon>Xenorhabdus</taxon>
    </lineage>
</organism>
<dbReference type="EMBL" id="FO704551">
    <property type="protein sequence ID" value="CDG22959.1"/>
    <property type="molecule type" value="Genomic_DNA"/>
</dbReference>
<sequence>MEKIINDSVSGAAYDQNFITVHVAKPGTKLKNPDNTTGISRTGHVWMTIERGKYQESTDIGWSTGSSLQKGGYDNVSLNDSVIYDKKTVKSYTVQIPGESREKLMDFINQAPLGKIPGFSPNYNLFTNNCVHFVRKALNYANANIGGFLLPHFTPSSNYENIAEMIGENYKNADTWGEKWKEKNYTVLPHSPLIVDLNGDGVITIPEGDVYFDINNDGESESIGWVDKNDGLLVYDNNNDGKIVSGSQLFGNYSIIKGKKDFTNGFEALSELDSNNDLIISKDDKEWDRLKVWKDENSNAIVDENELVGLSDIGIKEINLTYRDEAYVDQAGNAHKETSFVTWDNGEITDIVDVWFQSHPKLTKEDASASTQQEIHKMINSMAEFSIESVSSSINQITPRQDTPMTVLATPLVG</sequence>
<dbReference type="PANTHER" id="PTHR39431:SF1">
    <property type="entry name" value="FRPA_C-RELATED PROTEIN"/>
    <property type="match status" value="1"/>
</dbReference>
<dbReference type="KEGG" id="xpo:XPG1_3323"/>
<dbReference type="RefSeq" id="WP_052708324.1">
    <property type="nucleotide sequence ID" value="NZ_FO704551.1"/>
</dbReference>
<name>A0A068R7H3_9GAMM</name>